<dbReference type="GO" id="GO:0005829">
    <property type="term" value="C:cytosol"/>
    <property type="evidence" value="ECO:0007669"/>
    <property type="project" value="TreeGrafter"/>
</dbReference>
<evidence type="ECO:0000256" key="7">
    <source>
        <dbReference type="PROSITE-ProRule" id="PRU00333"/>
    </source>
</evidence>
<comment type="similarity">
    <text evidence="1">Belongs to the vitamin-B12 dependent methionine synthase family.</text>
</comment>
<dbReference type="EMBL" id="DVNK01000005">
    <property type="protein sequence ID" value="HIU45722.1"/>
    <property type="molecule type" value="Genomic_DNA"/>
</dbReference>
<comment type="caution">
    <text evidence="9">The sequence shown here is derived from an EMBL/GenBank/DDBJ whole genome shotgun (WGS) entry which is preliminary data.</text>
</comment>
<dbReference type="Pfam" id="PF02574">
    <property type="entry name" value="S-methyl_trans"/>
    <property type="match status" value="1"/>
</dbReference>
<dbReference type="Proteomes" id="UP000824123">
    <property type="component" value="Unassembled WGS sequence"/>
</dbReference>
<dbReference type="InterPro" id="IPR036589">
    <property type="entry name" value="HCY_dom_sf"/>
</dbReference>
<evidence type="ECO:0000259" key="8">
    <source>
        <dbReference type="PROSITE" id="PS50970"/>
    </source>
</evidence>
<evidence type="ECO:0000256" key="6">
    <source>
        <dbReference type="ARBA" id="ARBA00023285"/>
    </source>
</evidence>
<keyword evidence="3 7" id="KW-0808">Transferase</keyword>
<sequence>MKSANIMINRRVLFDGGMGTQLTARGLAGNCPEMHLVDDFDEVVKIHADYIAAGATVVTTNTFGANAVKLKKHGLADRAAELARLGVQAARKAAGDKALVAFDMGPTGELMEPFGTLSCTAAYDAYYQQAQAAQAAGADLAMIETMSSLLEAKQAALAAHDAGLPFVLSFTFEGNNRTLMGDAPEACAVLAGALGACMLATNCSGGPEQMLPIIDAYAQYSSLPLLCEPNAGLPRVVGGITTFPYSPENMLDPMRALIAAGADAIGGCCGTTPAHIAAFNTLEFGYKPRPQLAAMICSSRNVARVSELHDLPRLTLDDAADYDGDAPAVIIDLSGVDADDACEQLMDLTSMIYLPLVFSGDDEAVLKAVLRAYPGAAGVLGHAVLAAECGAVAL</sequence>
<protein>
    <submittedName>
        <fullName evidence="9">Homocysteine S-methyltransferase family protein</fullName>
    </submittedName>
</protein>
<dbReference type="GO" id="GO:0032259">
    <property type="term" value="P:methylation"/>
    <property type="evidence" value="ECO:0007669"/>
    <property type="project" value="UniProtKB-KW"/>
</dbReference>
<organism evidence="9 10">
    <name type="scientific">Candidatus Fimadaptatus faecigallinarum</name>
    <dbReference type="NCBI Taxonomy" id="2840814"/>
    <lineage>
        <taxon>Bacteria</taxon>
        <taxon>Bacillati</taxon>
        <taxon>Bacillota</taxon>
        <taxon>Clostridia</taxon>
        <taxon>Eubacteriales</taxon>
        <taxon>Candidatus Fimadaptatus</taxon>
    </lineage>
</organism>
<dbReference type="GO" id="GO:0046653">
    <property type="term" value="P:tetrahydrofolate metabolic process"/>
    <property type="evidence" value="ECO:0007669"/>
    <property type="project" value="TreeGrafter"/>
</dbReference>
<evidence type="ECO:0000256" key="5">
    <source>
        <dbReference type="ARBA" id="ARBA00022723"/>
    </source>
</evidence>
<dbReference type="GO" id="GO:0008705">
    <property type="term" value="F:methionine synthase activity"/>
    <property type="evidence" value="ECO:0007669"/>
    <property type="project" value="TreeGrafter"/>
</dbReference>
<evidence type="ECO:0000256" key="4">
    <source>
        <dbReference type="ARBA" id="ARBA00022691"/>
    </source>
</evidence>
<keyword evidence="5 7" id="KW-0479">Metal-binding</keyword>
<evidence type="ECO:0000313" key="10">
    <source>
        <dbReference type="Proteomes" id="UP000824123"/>
    </source>
</evidence>
<proteinExistence type="inferred from homology"/>
<dbReference type="PROSITE" id="PS50970">
    <property type="entry name" value="HCY"/>
    <property type="match status" value="1"/>
</dbReference>
<accession>A0A9D1LPQ5</accession>
<evidence type="ECO:0000313" key="9">
    <source>
        <dbReference type="EMBL" id="HIU45722.1"/>
    </source>
</evidence>
<reference evidence="9" key="2">
    <citation type="journal article" date="2021" name="PeerJ">
        <title>Extensive microbial diversity within the chicken gut microbiome revealed by metagenomics and culture.</title>
        <authorList>
            <person name="Gilroy R."/>
            <person name="Ravi A."/>
            <person name="Getino M."/>
            <person name="Pursley I."/>
            <person name="Horton D.L."/>
            <person name="Alikhan N.F."/>
            <person name="Baker D."/>
            <person name="Gharbi K."/>
            <person name="Hall N."/>
            <person name="Watson M."/>
            <person name="Adriaenssens E.M."/>
            <person name="Foster-Nyarko E."/>
            <person name="Jarju S."/>
            <person name="Secka A."/>
            <person name="Antonio M."/>
            <person name="Oren A."/>
            <person name="Chaudhuri R.R."/>
            <person name="La Ragione R."/>
            <person name="Hildebrand F."/>
            <person name="Pallen M.J."/>
        </authorList>
    </citation>
    <scope>NUCLEOTIDE SEQUENCE</scope>
    <source>
        <strain evidence="9">ChiSxjej2B14-8506</strain>
    </source>
</reference>
<name>A0A9D1LPQ5_9FIRM</name>
<gene>
    <name evidence="9" type="ORF">IAC59_00510</name>
</gene>
<dbReference type="AlphaFoldDB" id="A0A9D1LPQ5"/>
<evidence type="ECO:0000256" key="2">
    <source>
        <dbReference type="ARBA" id="ARBA00022603"/>
    </source>
</evidence>
<dbReference type="GO" id="GO:0050667">
    <property type="term" value="P:homocysteine metabolic process"/>
    <property type="evidence" value="ECO:0007669"/>
    <property type="project" value="TreeGrafter"/>
</dbReference>
<dbReference type="PANTHER" id="PTHR45833:SF1">
    <property type="entry name" value="METHIONINE SYNTHASE"/>
    <property type="match status" value="1"/>
</dbReference>
<dbReference type="GO" id="GO:0046872">
    <property type="term" value="F:metal ion binding"/>
    <property type="evidence" value="ECO:0007669"/>
    <property type="project" value="UniProtKB-KW"/>
</dbReference>
<dbReference type="InterPro" id="IPR050554">
    <property type="entry name" value="Met_Synthase/Corrinoid"/>
</dbReference>
<dbReference type="Gene3D" id="3.20.20.330">
    <property type="entry name" value="Homocysteine-binding-like domain"/>
    <property type="match status" value="1"/>
</dbReference>
<dbReference type="PANTHER" id="PTHR45833">
    <property type="entry name" value="METHIONINE SYNTHASE"/>
    <property type="match status" value="1"/>
</dbReference>
<dbReference type="SUPFAM" id="SSF82282">
    <property type="entry name" value="Homocysteine S-methyltransferase"/>
    <property type="match status" value="1"/>
</dbReference>
<keyword evidence="7" id="KW-0862">Zinc</keyword>
<feature type="binding site" evidence="7">
    <location>
        <position position="269"/>
    </location>
    <ligand>
        <name>Zn(2+)</name>
        <dbReference type="ChEBI" id="CHEBI:29105"/>
    </ligand>
</feature>
<comment type="cofactor">
    <cofactor evidence="7">
        <name>Zn(2+)</name>
        <dbReference type="ChEBI" id="CHEBI:29105"/>
    </cofactor>
</comment>
<keyword evidence="4" id="KW-0949">S-adenosyl-L-methionine</keyword>
<keyword evidence="2 7" id="KW-0489">Methyltransferase</keyword>
<evidence type="ECO:0000256" key="3">
    <source>
        <dbReference type="ARBA" id="ARBA00022679"/>
    </source>
</evidence>
<reference evidence="9" key="1">
    <citation type="submission" date="2020-10" db="EMBL/GenBank/DDBJ databases">
        <authorList>
            <person name="Gilroy R."/>
        </authorList>
    </citation>
    <scope>NUCLEOTIDE SEQUENCE</scope>
    <source>
        <strain evidence="9">ChiSxjej2B14-8506</strain>
    </source>
</reference>
<feature type="domain" description="Hcy-binding" evidence="8">
    <location>
        <begin position="1"/>
        <end position="283"/>
    </location>
</feature>
<keyword evidence="6" id="KW-0170">Cobalt</keyword>
<evidence type="ECO:0000256" key="1">
    <source>
        <dbReference type="ARBA" id="ARBA00010398"/>
    </source>
</evidence>
<feature type="binding site" evidence="7">
    <location>
        <position position="268"/>
    </location>
    <ligand>
        <name>Zn(2+)</name>
        <dbReference type="ChEBI" id="CHEBI:29105"/>
    </ligand>
</feature>
<dbReference type="InterPro" id="IPR003726">
    <property type="entry name" value="HCY_dom"/>
</dbReference>
<feature type="binding site" evidence="7">
    <location>
        <position position="203"/>
    </location>
    <ligand>
        <name>Zn(2+)</name>
        <dbReference type="ChEBI" id="CHEBI:29105"/>
    </ligand>
</feature>